<evidence type="ECO:0000256" key="1">
    <source>
        <dbReference type="SAM" id="Phobius"/>
    </source>
</evidence>
<protein>
    <submittedName>
        <fullName evidence="2">Oligosaccharide repeat unit polymerase</fullName>
    </submittedName>
</protein>
<gene>
    <name evidence="2" type="ORF">LYY06_04755</name>
</gene>
<dbReference type="AlphaFoldDB" id="A0AAW4YGU7"/>
<sequence>MERYIFLLLLFGWELLLLYYAWHKFNKVFFSPSFYTLSVFAVSTFLCIYCVNFWQIHFYSITFFVIGIGLAVIVFAETICFKKKNRVSSDRFLFKLPSLVKIGLSTGCVLATFLYYKEIEKIGLSHSMGMNEAIANVKEDWEFYEKQFNPFIRQGYKLVMGVAYCFTFIFVNNYNICKQKLKETFWYILPLLCGIIINLISGSRGDMIRMLLLFLFAYYICKWQSTGWKIQPSKQIIKIALPSFVLVLSIFFMARLFVKVDVEHQKNIGGPVEYLSYYIGSSIQIFNIHVEQLQEHSDINASSSFGVSSFGGIYSLLQNFDLINKNDIKLHKVGVGYEELGGLSEASGNVDTIFACPYVDFGLFGMCIYIFVIYYIISYYFYRNILYERFSIKYMKNFVVFSFFFYEVEMSFYSDVVNLIFSQTGILQFICLIFLIHYIMRPKYLVRLNK</sequence>
<evidence type="ECO:0000313" key="3">
    <source>
        <dbReference type="Proteomes" id="UP001200307"/>
    </source>
</evidence>
<feature type="transmembrane region" description="Helical" evidence="1">
    <location>
        <begin position="419"/>
        <end position="440"/>
    </location>
</feature>
<name>A0AAW4YGU7_9BACT</name>
<accession>A0AAW4YGU7</accession>
<organism evidence="2 3">
    <name type="scientific">Segatella copri</name>
    <dbReference type="NCBI Taxonomy" id="165179"/>
    <lineage>
        <taxon>Bacteria</taxon>
        <taxon>Pseudomonadati</taxon>
        <taxon>Bacteroidota</taxon>
        <taxon>Bacteroidia</taxon>
        <taxon>Bacteroidales</taxon>
        <taxon>Prevotellaceae</taxon>
        <taxon>Segatella</taxon>
    </lineage>
</organism>
<feature type="transmembrane region" description="Helical" evidence="1">
    <location>
        <begin position="60"/>
        <end position="80"/>
    </location>
</feature>
<keyword evidence="1" id="KW-1133">Transmembrane helix</keyword>
<feature type="transmembrane region" description="Helical" evidence="1">
    <location>
        <begin position="6"/>
        <end position="22"/>
    </location>
</feature>
<comment type="caution">
    <text evidence="2">The sequence shown here is derived from an EMBL/GenBank/DDBJ whole genome shotgun (WGS) entry which is preliminary data.</text>
</comment>
<feature type="transmembrane region" description="Helical" evidence="1">
    <location>
        <begin position="394"/>
        <end position="413"/>
    </location>
</feature>
<feature type="transmembrane region" description="Helical" evidence="1">
    <location>
        <begin position="361"/>
        <end position="382"/>
    </location>
</feature>
<proteinExistence type="predicted"/>
<dbReference type="EMBL" id="JAJTVO010000006">
    <property type="protein sequence ID" value="MCE4121577.1"/>
    <property type="molecule type" value="Genomic_DNA"/>
</dbReference>
<dbReference type="Proteomes" id="UP001200307">
    <property type="component" value="Unassembled WGS sequence"/>
</dbReference>
<reference evidence="2" key="1">
    <citation type="submission" date="2021-12" db="EMBL/GenBank/DDBJ databases">
        <authorList>
            <person name="Lv X."/>
        </authorList>
    </citation>
    <scope>NUCLEOTIDE SEQUENCE</scope>
    <source>
        <strain evidence="2">HF2106</strain>
    </source>
</reference>
<keyword evidence="1" id="KW-0812">Transmembrane</keyword>
<feature type="transmembrane region" description="Helical" evidence="1">
    <location>
        <begin position="236"/>
        <end position="258"/>
    </location>
</feature>
<feature type="transmembrane region" description="Helical" evidence="1">
    <location>
        <begin position="158"/>
        <end position="177"/>
    </location>
</feature>
<dbReference type="RefSeq" id="WP_233338831.1">
    <property type="nucleotide sequence ID" value="NZ_JAJTVO010000006.1"/>
</dbReference>
<keyword evidence="1" id="KW-0472">Membrane</keyword>
<dbReference type="NCBIfam" id="TIGR04370">
    <property type="entry name" value="glyco_rpt_poly"/>
    <property type="match status" value="1"/>
</dbReference>
<feature type="transmembrane region" description="Helical" evidence="1">
    <location>
        <begin position="92"/>
        <end position="116"/>
    </location>
</feature>
<evidence type="ECO:0000313" key="2">
    <source>
        <dbReference type="EMBL" id="MCE4121577.1"/>
    </source>
</evidence>
<feature type="transmembrane region" description="Helical" evidence="1">
    <location>
        <begin position="184"/>
        <end position="201"/>
    </location>
</feature>
<feature type="transmembrane region" description="Helical" evidence="1">
    <location>
        <begin position="207"/>
        <end position="224"/>
    </location>
</feature>
<feature type="transmembrane region" description="Helical" evidence="1">
    <location>
        <begin position="34"/>
        <end position="54"/>
    </location>
</feature>